<feature type="binding site" evidence="15">
    <location>
        <position position="335"/>
    </location>
    <ligand>
        <name>substrate</name>
    </ligand>
</feature>
<gene>
    <name evidence="19" type="primary">SPE2</name>
    <name evidence="19" type="ORF">MCUN1_001681</name>
</gene>
<evidence type="ECO:0000256" key="17">
    <source>
        <dbReference type="PIRSR" id="PIRSR001355-4"/>
    </source>
</evidence>
<feature type="modified residue" description="Pyruvic acid (Ser); by autocatalysis" evidence="16">
    <location>
        <position position="101"/>
    </location>
</feature>
<protein>
    <recommendedName>
        <fullName evidence="4">adenosylmethionine decarboxylase</fullName>
        <ecNumber evidence="4">4.1.1.50</ecNumber>
    </recommendedName>
</protein>
<evidence type="ECO:0000256" key="13">
    <source>
        <dbReference type="ARBA" id="ARBA00023317"/>
    </source>
</evidence>
<dbReference type="InterPro" id="IPR048283">
    <property type="entry name" value="AdoMetDC-like"/>
</dbReference>
<feature type="binding site" evidence="15">
    <location>
        <position position="306"/>
    </location>
    <ligand>
        <name>substrate</name>
    </ligand>
</feature>
<dbReference type="NCBIfam" id="TIGR00535">
    <property type="entry name" value="SAM_DCase"/>
    <property type="match status" value="1"/>
</dbReference>
<evidence type="ECO:0000256" key="7">
    <source>
        <dbReference type="ARBA" id="ARBA00022813"/>
    </source>
</evidence>
<keyword evidence="12" id="KW-0704">Schiff base</keyword>
<feature type="chain" id="PRO_5042322389" description="S-adenosylmethionine decarboxylase alpha chain" evidence="18">
    <location>
        <begin position="101"/>
        <end position="434"/>
    </location>
</feature>
<comment type="cofactor">
    <cofactor evidence="1">
        <name>pyruvate</name>
        <dbReference type="ChEBI" id="CHEBI:15361"/>
    </cofactor>
</comment>
<dbReference type="GO" id="GO:0006597">
    <property type="term" value="P:spermine biosynthetic process"/>
    <property type="evidence" value="ECO:0007669"/>
    <property type="project" value="InterPro"/>
</dbReference>
<evidence type="ECO:0000256" key="16">
    <source>
        <dbReference type="PIRSR" id="PIRSR001355-3"/>
    </source>
</evidence>
<evidence type="ECO:0000256" key="8">
    <source>
        <dbReference type="ARBA" id="ARBA00023066"/>
    </source>
</evidence>
<dbReference type="GO" id="GO:0005829">
    <property type="term" value="C:cytosol"/>
    <property type="evidence" value="ECO:0007669"/>
    <property type="project" value="TreeGrafter"/>
</dbReference>
<keyword evidence="7 17" id="KW-0068">Autocatalytic cleavage</keyword>
<dbReference type="EC" id="4.1.1.50" evidence="4"/>
<evidence type="ECO:0000256" key="4">
    <source>
        <dbReference type="ARBA" id="ARBA00012357"/>
    </source>
</evidence>
<feature type="binding site" evidence="15">
    <location>
        <position position="30"/>
    </location>
    <ligand>
        <name>substrate</name>
    </ligand>
</feature>
<evidence type="ECO:0000313" key="20">
    <source>
        <dbReference type="Proteomes" id="UP001219933"/>
    </source>
</evidence>
<evidence type="ECO:0000256" key="3">
    <source>
        <dbReference type="ARBA" id="ARBA00008466"/>
    </source>
</evidence>
<evidence type="ECO:0000256" key="11">
    <source>
        <dbReference type="ARBA" id="ARBA00023239"/>
    </source>
</evidence>
<dbReference type="AlphaFoldDB" id="A0AAF0EY53"/>
<evidence type="ECO:0000256" key="1">
    <source>
        <dbReference type="ARBA" id="ARBA00001928"/>
    </source>
</evidence>
<dbReference type="InterPro" id="IPR016067">
    <property type="entry name" value="S-AdoMet_deCO2ase_core"/>
</dbReference>
<feature type="chain" id="PRO_5042322390" description="S-adenosylmethionine decarboxylase beta chain" evidence="18">
    <location>
        <begin position="1"/>
        <end position="100"/>
    </location>
</feature>
<evidence type="ECO:0000256" key="10">
    <source>
        <dbReference type="ARBA" id="ARBA00023145"/>
    </source>
</evidence>
<keyword evidence="5" id="KW-0949">S-adenosyl-L-methionine</keyword>
<dbReference type="GO" id="GO:0004014">
    <property type="term" value="F:adenosylmethionine decarboxylase activity"/>
    <property type="evidence" value="ECO:0007669"/>
    <property type="project" value="UniProtKB-EC"/>
</dbReference>
<evidence type="ECO:0000256" key="14">
    <source>
        <dbReference type="PIRSR" id="PIRSR001355-1"/>
    </source>
</evidence>
<reference evidence="19" key="1">
    <citation type="submission" date="2023-03" db="EMBL/GenBank/DDBJ databases">
        <title>Mating type loci evolution in Malassezia.</title>
        <authorList>
            <person name="Coelho M.A."/>
        </authorList>
    </citation>
    <scope>NUCLEOTIDE SEQUENCE</scope>
    <source>
        <strain evidence="19">CBS 11721</strain>
    </source>
</reference>
<comment type="pathway">
    <text evidence="2">Amine and polyamine biosynthesis; S-adenosylmethioninamine biosynthesis; S-adenosylmethioninamine from S-adenosyl-L-methionine: step 1/1.</text>
</comment>
<dbReference type="Gene3D" id="3.60.90.10">
    <property type="entry name" value="S-adenosylmethionine decarboxylase"/>
    <property type="match status" value="1"/>
</dbReference>
<evidence type="ECO:0000256" key="2">
    <source>
        <dbReference type="ARBA" id="ARBA00004911"/>
    </source>
</evidence>
<dbReference type="PROSITE" id="PS01336">
    <property type="entry name" value="ADOMETDC"/>
    <property type="match status" value="1"/>
</dbReference>
<dbReference type="InterPro" id="IPR018166">
    <property type="entry name" value="S-AdoMet_deCO2ase_CS"/>
</dbReference>
<proteinExistence type="inferred from homology"/>
<dbReference type="SUPFAM" id="SSF56276">
    <property type="entry name" value="S-adenosylmethionine decarboxylase"/>
    <property type="match status" value="1"/>
</dbReference>
<sequence>MATYDAAAAERQWNDTDPASIGAEDLSGPFEGPEKLLELWFAPCLTALPEYEAARSLPHGARIGLRRVPKSTWESMLDMVKCKTLSTISTADVDAYLLSESSMFVYPHKIVLKTCGTTTLLLGLERLLRIAKAALFDEETLGVSSASVSSAYFSQAVANETDDLKSLGNMVYRCFYSRKSFMFPEKQKGPHRDWMLETQLLDRYFDNGAAYTVGKMNGSHWLLYMAGDQTVDEETPDRRYGADFTLEILMTELAPESTQCYYFDLANNSENVSASLSKGHVLGAECSQRVGLASLFPDAQMDAFAFEPCGYSANALVPVSPANSAGYWTVHVTPEQGSSYASFETNVLLDSAASVHALAMRVINVFKPGNFTLTLFVSVDKRDESGSHEPCDDGDAADIILSTRALQVDGYRTSDRIVYEFDGYNLLFLSFQRT</sequence>
<feature type="active site" description="Schiff-base intermediate with substrate; via pyruvic acid" evidence="14">
    <location>
        <position position="101"/>
    </location>
</feature>
<dbReference type="Proteomes" id="UP001219933">
    <property type="component" value="Chromosome 2"/>
</dbReference>
<keyword evidence="6" id="KW-0210">Decarboxylase</keyword>
<name>A0AAF0EY53_9BASI</name>
<dbReference type="PANTHER" id="PTHR11570">
    <property type="entry name" value="S-ADENOSYLMETHIONINE DECARBOXYLASE"/>
    <property type="match status" value="1"/>
</dbReference>
<dbReference type="InterPro" id="IPR001985">
    <property type="entry name" value="S-AdoMet_decarboxylase_euk"/>
</dbReference>
<evidence type="ECO:0000256" key="12">
    <source>
        <dbReference type="ARBA" id="ARBA00023270"/>
    </source>
</evidence>
<feature type="active site" description="Proton donor; for catalytic activity" evidence="14">
    <location>
        <position position="115"/>
    </location>
</feature>
<dbReference type="GO" id="GO:0008295">
    <property type="term" value="P:spermidine biosynthetic process"/>
    <property type="evidence" value="ECO:0007669"/>
    <property type="project" value="UniProtKB-KW"/>
</dbReference>
<feature type="binding site" evidence="15">
    <location>
        <position position="100"/>
    </location>
    <ligand>
        <name>substrate</name>
    </ligand>
</feature>
<feature type="site" description="Cleavage (non-hydrolytic); by autolysis" evidence="17">
    <location>
        <begin position="100"/>
        <end position="101"/>
    </location>
</feature>
<evidence type="ECO:0000256" key="18">
    <source>
        <dbReference type="PIRSR" id="PIRSR001355-5"/>
    </source>
</evidence>
<dbReference type="PIRSF" id="PIRSF001355">
    <property type="entry name" value="S-AdenosylMet_decarboxylase"/>
    <property type="match status" value="1"/>
</dbReference>
<evidence type="ECO:0000256" key="5">
    <source>
        <dbReference type="ARBA" id="ARBA00022691"/>
    </source>
</evidence>
<accession>A0AAF0EY53</accession>
<keyword evidence="9" id="KW-0620">Polyamine biosynthesis</keyword>
<comment type="similarity">
    <text evidence="3">Belongs to the eukaryotic AdoMetDC family.</text>
</comment>
<dbReference type="Pfam" id="PF01536">
    <property type="entry name" value="SAM_decarbox"/>
    <property type="match status" value="1"/>
</dbReference>
<feature type="active site" description="Proton acceptor; for processing activity" evidence="14">
    <location>
        <position position="331"/>
    </location>
</feature>
<dbReference type="EMBL" id="CP119878">
    <property type="protein sequence ID" value="WFD34837.1"/>
    <property type="molecule type" value="Genomic_DNA"/>
</dbReference>
<keyword evidence="10" id="KW-0865">Zymogen</keyword>
<evidence type="ECO:0000256" key="15">
    <source>
        <dbReference type="PIRSR" id="PIRSR001355-2"/>
    </source>
</evidence>
<dbReference type="PANTHER" id="PTHR11570:SF0">
    <property type="entry name" value="S-ADENOSYLMETHIONINE DECARBOXYLASE PROENZYME"/>
    <property type="match status" value="1"/>
</dbReference>
<evidence type="ECO:0000256" key="6">
    <source>
        <dbReference type="ARBA" id="ARBA00022793"/>
    </source>
</evidence>
<keyword evidence="20" id="KW-1185">Reference proteome</keyword>
<organism evidence="19 20">
    <name type="scientific">Malassezia cuniculi</name>
    <dbReference type="NCBI Taxonomy" id="948313"/>
    <lineage>
        <taxon>Eukaryota</taxon>
        <taxon>Fungi</taxon>
        <taxon>Dikarya</taxon>
        <taxon>Basidiomycota</taxon>
        <taxon>Ustilaginomycotina</taxon>
        <taxon>Malasseziomycetes</taxon>
        <taxon>Malasseziales</taxon>
        <taxon>Malasseziaceae</taxon>
        <taxon>Malassezia</taxon>
    </lineage>
</organism>
<evidence type="ECO:0000256" key="9">
    <source>
        <dbReference type="ARBA" id="ARBA00023115"/>
    </source>
</evidence>
<feature type="active site" description="Proton acceptor; for processing activity" evidence="14">
    <location>
        <position position="312"/>
    </location>
</feature>
<keyword evidence="8" id="KW-0745">Spermidine biosynthesis</keyword>
<keyword evidence="11 19" id="KW-0456">Lyase</keyword>
<keyword evidence="13" id="KW-0670">Pyruvate</keyword>
<evidence type="ECO:0000313" key="19">
    <source>
        <dbReference type="EMBL" id="WFD34837.1"/>
    </source>
</evidence>